<dbReference type="InterPro" id="IPR010982">
    <property type="entry name" value="Lambda_DNA-bd_dom_sf"/>
</dbReference>
<proteinExistence type="predicted"/>
<evidence type="ECO:0000256" key="1">
    <source>
        <dbReference type="ARBA" id="ARBA00023125"/>
    </source>
</evidence>
<dbReference type="PANTHER" id="PTHR46558:SF11">
    <property type="entry name" value="HTH-TYPE TRANSCRIPTIONAL REGULATOR XRE"/>
    <property type="match status" value="1"/>
</dbReference>
<dbReference type="PANTHER" id="PTHR46558">
    <property type="entry name" value="TRACRIPTIONAL REGULATORY PROTEIN-RELATED-RELATED"/>
    <property type="match status" value="1"/>
</dbReference>
<dbReference type="Gene3D" id="1.10.260.40">
    <property type="entry name" value="lambda repressor-like DNA-binding domains"/>
    <property type="match status" value="1"/>
</dbReference>
<feature type="domain" description="HTH cro/C1-type" evidence="2">
    <location>
        <begin position="8"/>
        <end position="62"/>
    </location>
</feature>
<reference evidence="3 4" key="1">
    <citation type="journal article" date="2022" name="Pathogens">
        <title>Staphylococcus ratti sp. nov. Isolated from a Lab Rat.</title>
        <authorList>
            <person name="Kovarovic V."/>
            <person name="Sedlacek I."/>
            <person name="Petras P."/>
            <person name="Kralova S."/>
            <person name="Maslanova I."/>
            <person name="Svec P."/>
            <person name="Neumann-Schaal M."/>
            <person name="Botka T."/>
            <person name="Gelbicova T."/>
            <person name="Stankova E."/>
            <person name="Doskar J."/>
            <person name="Pantucek R."/>
        </authorList>
    </citation>
    <scope>NUCLEOTIDE SEQUENCE [LARGE SCALE GENOMIC DNA]</scope>
    <source>
        <strain evidence="3 4">CCM 9025</strain>
    </source>
</reference>
<dbReference type="RefSeq" id="WP_229292656.1">
    <property type="nucleotide sequence ID" value="NZ_CP086654.1"/>
</dbReference>
<sequence length="367" mass="43001">MIQINQTIKRERLRCGMTQDNLAEHLNITKTTISKWENGILYPDITLLPKLAKIFNITVDELLNYKKTLNNADIRKISLKLTQMIPQTSYKAYLLSVKAHYIDHANEFKFLNSLLGVLANNILYCDDEILFKETLSLARSIIKTTEDNCDDVYLKKHAQVYKTMLYAFEGDFESVINATPDFDLKLGEHALLTRAYLQQGNHLKAKNVLHTDMYQSLMILMYDFSLMLTHELYTTPIETLELKFYHLNQALNVDDLYPYVSINCYFQFALYYAKKDDQKAETYLNKYCDCFEYLVKHFIFQKDDFFTHIDAWIETLPLGEKLPANYENMLKTLLTTVLENAHFTSLNGFEPIKHKLLNIYNQRGITY</sequence>
<protein>
    <submittedName>
        <fullName evidence="3">Helix-turn-helix transcriptional regulator</fullName>
    </submittedName>
</protein>
<organism evidence="3 4">
    <name type="scientific">Staphylococcus ratti</name>
    <dbReference type="NCBI Taxonomy" id="2892440"/>
    <lineage>
        <taxon>Bacteria</taxon>
        <taxon>Bacillati</taxon>
        <taxon>Bacillota</taxon>
        <taxon>Bacilli</taxon>
        <taxon>Bacillales</taxon>
        <taxon>Staphylococcaceae</taxon>
        <taxon>Staphylococcus</taxon>
    </lineage>
</organism>
<dbReference type="CDD" id="cd00093">
    <property type="entry name" value="HTH_XRE"/>
    <property type="match status" value="1"/>
</dbReference>
<dbReference type="Pfam" id="PF01381">
    <property type="entry name" value="HTH_3"/>
    <property type="match status" value="1"/>
</dbReference>
<evidence type="ECO:0000313" key="3">
    <source>
        <dbReference type="EMBL" id="UEX90159.1"/>
    </source>
</evidence>
<dbReference type="EMBL" id="CP086654">
    <property type="protein sequence ID" value="UEX90159.1"/>
    <property type="molecule type" value="Genomic_DNA"/>
</dbReference>
<name>A0ABY3PCV2_9STAP</name>
<evidence type="ECO:0000259" key="2">
    <source>
        <dbReference type="PROSITE" id="PS50943"/>
    </source>
</evidence>
<keyword evidence="4" id="KW-1185">Reference proteome</keyword>
<dbReference type="SUPFAM" id="SSF47413">
    <property type="entry name" value="lambda repressor-like DNA-binding domains"/>
    <property type="match status" value="1"/>
</dbReference>
<keyword evidence="1" id="KW-0238">DNA-binding</keyword>
<gene>
    <name evidence="3" type="ORF">LN051_00325</name>
</gene>
<dbReference type="PROSITE" id="PS50943">
    <property type="entry name" value="HTH_CROC1"/>
    <property type="match status" value="1"/>
</dbReference>
<accession>A0ABY3PCV2</accession>
<dbReference type="InterPro" id="IPR001387">
    <property type="entry name" value="Cro/C1-type_HTH"/>
</dbReference>
<dbReference type="SMART" id="SM00530">
    <property type="entry name" value="HTH_XRE"/>
    <property type="match status" value="1"/>
</dbReference>
<evidence type="ECO:0000313" key="4">
    <source>
        <dbReference type="Proteomes" id="UP001197626"/>
    </source>
</evidence>
<dbReference type="Proteomes" id="UP001197626">
    <property type="component" value="Chromosome"/>
</dbReference>